<name>A0A098B0X2_DESHA</name>
<dbReference type="AlphaFoldDB" id="A0A098B0X2"/>
<evidence type="ECO:0000313" key="1">
    <source>
        <dbReference type="EMBL" id="CDX01516.1"/>
    </source>
</evidence>
<gene>
    <name evidence="1" type="ORF">DPCES_1629</name>
</gene>
<dbReference type="EMBL" id="LK996017">
    <property type="protein sequence ID" value="CDX01516.1"/>
    <property type="molecule type" value="Genomic_DNA"/>
</dbReference>
<dbReference type="PATRIC" id="fig|49338.4.peg.1751"/>
<proteinExistence type="predicted"/>
<organism evidence="1">
    <name type="scientific">Desulfitobacterium hafniense</name>
    <name type="common">Desulfitobacterium frappieri</name>
    <dbReference type="NCBI Taxonomy" id="49338"/>
    <lineage>
        <taxon>Bacteria</taxon>
        <taxon>Bacillati</taxon>
        <taxon>Bacillota</taxon>
        <taxon>Clostridia</taxon>
        <taxon>Eubacteriales</taxon>
        <taxon>Desulfitobacteriaceae</taxon>
        <taxon>Desulfitobacterium</taxon>
    </lineage>
</organism>
<accession>A0A098B0X2</accession>
<dbReference type="RefSeq" id="WP_208925532.1">
    <property type="nucleotide sequence ID" value="NZ_LK996017.1"/>
</dbReference>
<protein>
    <submittedName>
        <fullName evidence="1">Uncharacterized protein</fullName>
    </submittedName>
</protein>
<reference evidence="1" key="1">
    <citation type="submission" date="2014-07" db="EMBL/GenBank/DDBJ databases">
        <authorList>
            <person name="Hornung V.Bastian."/>
        </authorList>
    </citation>
    <scope>NUCLEOTIDE SEQUENCE</scope>
    <source>
        <strain evidence="1">PCE-S</strain>
    </source>
</reference>
<sequence length="103" mass="11303">MDDIKFIGYCPDGQFKMALKNRKNPMELETFFTAVNQAAAGGCGCCKQDAKVYAVYPAGLHQIKPDVLSICAECLKSLPTELDVINIDSNNAPPALIHSWREV</sequence>